<accession>A0ABW0R095</accession>
<name>A0ABW0R095_9BACL</name>
<evidence type="ECO:0000313" key="2">
    <source>
        <dbReference type="Proteomes" id="UP001596108"/>
    </source>
</evidence>
<dbReference type="RefSeq" id="WP_378112616.1">
    <property type="nucleotide sequence ID" value="NZ_JBHSNC010000045.1"/>
</dbReference>
<dbReference type="EMBL" id="JBHSNC010000045">
    <property type="protein sequence ID" value="MFC5530671.1"/>
    <property type="molecule type" value="Genomic_DNA"/>
</dbReference>
<evidence type="ECO:0000313" key="1">
    <source>
        <dbReference type="EMBL" id="MFC5530671.1"/>
    </source>
</evidence>
<reference evidence="2" key="1">
    <citation type="journal article" date="2019" name="Int. J. Syst. Evol. Microbiol.">
        <title>The Global Catalogue of Microorganisms (GCM) 10K type strain sequencing project: providing services to taxonomists for standard genome sequencing and annotation.</title>
        <authorList>
            <consortium name="The Broad Institute Genomics Platform"/>
            <consortium name="The Broad Institute Genome Sequencing Center for Infectious Disease"/>
            <person name="Wu L."/>
            <person name="Ma J."/>
        </authorList>
    </citation>
    <scope>NUCLEOTIDE SEQUENCE [LARGE SCALE GENOMIC DNA]</scope>
    <source>
        <strain evidence="2">CGMCC 1.18578</strain>
    </source>
</reference>
<comment type="caution">
    <text evidence="1">The sequence shown here is derived from an EMBL/GenBank/DDBJ whole genome shotgun (WGS) entry which is preliminary data.</text>
</comment>
<dbReference type="Proteomes" id="UP001596108">
    <property type="component" value="Unassembled WGS sequence"/>
</dbReference>
<sequence>MSLALHLAHMLIQNSLHARSLTHLSVKIQGSSLYIYSLDKQQDESCRAALTMFAGNLFMLSVANPKGQWQPVPYFGQPSELLSVLTNKFAFALSRWSK</sequence>
<keyword evidence="2" id="KW-1185">Reference proteome</keyword>
<organism evidence="1 2">
    <name type="scientific">Cohnella yongneupensis</name>
    <dbReference type="NCBI Taxonomy" id="425006"/>
    <lineage>
        <taxon>Bacteria</taxon>
        <taxon>Bacillati</taxon>
        <taxon>Bacillota</taxon>
        <taxon>Bacilli</taxon>
        <taxon>Bacillales</taxon>
        <taxon>Paenibacillaceae</taxon>
        <taxon>Cohnella</taxon>
    </lineage>
</organism>
<gene>
    <name evidence="1" type="ORF">ACFPQ4_14635</name>
</gene>
<proteinExistence type="predicted"/>
<protein>
    <submittedName>
        <fullName evidence="1">Uncharacterized protein</fullName>
    </submittedName>
</protein>